<keyword evidence="1" id="KW-0812">Transmembrane</keyword>
<gene>
    <name evidence="2" type="ORF">HQQ74_10405</name>
</gene>
<name>A0A8T7H7V8_9EURY</name>
<feature type="transmembrane region" description="Helical" evidence="1">
    <location>
        <begin position="31"/>
        <end position="53"/>
    </location>
</feature>
<reference evidence="2" key="1">
    <citation type="submission" date="2020-05" db="EMBL/GenBank/DDBJ databases">
        <title>The first insight into the ecology of ammonia-tolerant syntrophic propionate oxidizing bacteria.</title>
        <authorList>
            <person name="Singh A."/>
            <person name="Schnurer A."/>
            <person name="Westerholm M."/>
        </authorList>
    </citation>
    <scope>NUCLEOTIDE SEQUENCE</scope>
    <source>
        <strain evidence="2">MAG54</strain>
    </source>
</reference>
<keyword evidence="1" id="KW-1133">Transmembrane helix</keyword>
<comment type="caution">
    <text evidence="2">The sequence shown here is derived from an EMBL/GenBank/DDBJ whole genome shotgun (WGS) entry which is preliminary data.</text>
</comment>
<evidence type="ECO:0000256" key="1">
    <source>
        <dbReference type="SAM" id="Phobius"/>
    </source>
</evidence>
<keyword evidence="1" id="KW-0472">Membrane</keyword>
<sequence length="54" mass="5731">MDEDGYEPDGGQGCVGDPNPHLPDIHFMNTWTIGVLMVLALLALAAFAVFTAVV</sequence>
<dbReference type="Proteomes" id="UP000737555">
    <property type="component" value="Unassembled WGS sequence"/>
</dbReference>
<evidence type="ECO:0000313" key="3">
    <source>
        <dbReference type="Proteomes" id="UP000737555"/>
    </source>
</evidence>
<protein>
    <submittedName>
        <fullName evidence="2">Uncharacterized protein</fullName>
    </submittedName>
</protein>
<evidence type="ECO:0000313" key="2">
    <source>
        <dbReference type="EMBL" id="NQS79086.1"/>
    </source>
</evidence>
<dbReference type="EMBL" id="JABMJE010000207">
    <property type="protein sequence ID" value="NQS79086.1"/>
    <property type="molecule type" value="Genomic_DNA"/>
</dbReference>
<organism evidence="2 3">
    <name type="scientific">Methanoculleus bourgensis</name>
    <dbReference type="NCBI Taxonomy" id="83986"/>
    <lineage>
        <taxon>Archaea</taxon>
        <taxon>Methanobacteriati</taxon>
        <taxon>Methanobacteriota</taxon>
        <taxon>Stenosarchaea group</taxon>
        <taxon>Methanomicrobia</taxon>
        <taxon>Methanomicrobiales</taxon>
        <taxon>Methanomicrobiaceae</taxon>
        <taxon>Methanoculleus</taxon>
    </lineage>
</organism>
<proteinExistence type="predicted"/>
<dbReference type="AlphaFoldDB" id="A0A8T7H7V8"/>
<accession>A0A8T7H7V8</accession>